<gene>
    <name evidence="1" type="ORF">C7384_10378</name>
</gene>
<accession>A0A2U1DBN5</accession>
<dbReference type="AlphaFoldDB" id="A0A2U1DBN5"/>
<dbReference type="Proteomes" id="UP000245433">
    <property type="component" value="Unassembled WGS sequence"/>
</dbReference>
<keyword evidence="2" id="KW-1185">Reference proteome</keyword>
<sequence length="103" mass="11520">MSDYQIIKVRVKKGLTAKDGDEAILIGAEVTDQNMHHYLGLNTNIVKSVQRIAMEIQRGNHYSYINASGEEIPVIQNTAESATSIATDPKYQEQNSLLDLPRF</sequence>
<reference evidence="1 2" key="1">
    <citation type="submission" date="2018-04" db="EMBL/GenBank/DDBJ databases">
        <title>Genomic Encyclopedia of Type Strains, Phase IV (KMG-IV): sequencing the most valuable type-strain genomes for metagenomic binning, comparative biology and taxonomic classification.</title>
        <authorList>
            <person name="Goeker M."/>
        </authorList>
    </citation>
    <scope>NUCLEOTIDE SEQUENCE [LARGE SCALE GENOMIC DNA]</scope>
    <source>
        <strain evidence="1 2">DSM 28795</strain>
    </source>
</reference>
<dbReference type="RefSeq" id="WP_089938485.1">
    <property type="nucleotide sequence ID" value="NZ_CAKOEX010000003.1"/>
</dbReference>
<organism evidence="1 2">
    <name type="scientific">Convivina intestini</name>
    <dbReference type="NCBI Taxonomy" id="1505726"/>
    <lineage>
        <taxon>Bacteria</taxon>
        <taxon>Bacillati</taxon>
        <taxon>Bacillota</taxon>
        <taxon>Bacilli</taxon>
        <taxon>Lactobacillales</taxon>
        <taxon>Lactobacillaceae</taxon>
        <taxon>Convivina</taxon>
    </lineage>
</organism>
<comment type="caution">
    <text evidence="1">The sequence shown here is derived from an EMBL/GenBank/DDBJ whole genome shotgun (WGS) entry which is preliminary data.</text>
</comment>
<dbReference type="EMBL" id="QEKT01000003">
    <property type="protein sequence ID" value="PVY85056.1"/>
    <property type="molecule type" value="Genomic_DNA"/>
</dbReference>
<evidence type="ECO:0000313" key="2">
    <source>
        <dbReference type="Proteomes" id="UP000245433"/>
    </source>
</evidence>
<evidence type="ECO:0000313" key="1">
    <source>
        <dbReference type="EMBL" id="PVY85056.1"/>
    </source>
</evidence>
<protein>
    <submittedName>
        <fullName evidence="1">Uncharacterized protein</fullName>
    </submittedName>
</protein>
<name>A0A2U1DBN5_9LACO</name>
<proteinExistence type="predicted"/>